<dbReference type="Gene3D" id="3.40.50.720">
    <property type="entry name" value="NAD(P)-binding Rossmann-like Domain"/>
    <property type="match status" value="1"/>
</dbReference>
<dbReference type="AlphaFoldDB" id="A6G0G6"/>
<organism evidence="2 3">
    <name type="scientific">Plesiocystis pacifica SIR-1</name>
    <dbReference type="NCBI Taxonomy" id="391625"/>
    <lineage>
        <taxon>Bacteria</taxon>
        <taxon>Pseudomonadati</taxon>
        <taxon>Myxococcota</taxon>
        <taxon>Polyangia</taxon>
        <taxon>Nannocystales</taxon>
        <taxon>Nannocystaceae</taxon>
        <taxon>Plesiocystis</taxon>
    </lineage>
</organism>
<dbReference type="InterPro" id="IPR036291">
    <property type="entry name" value="NAD(P)-bd_dom_sf"/>
</dbReference>
<proteinExistence type="predicted"/>
<dbReference type="Proteomes" id="UP000005801">
    <property type="component" value="Unassembled WGS sequence"/>
</dbReference>
<feature type="domain" description="NAD(P)-binding" evidence="1">
    <location>
        <begin position="10"/>
        <end position="205"/>
    </location>
</feature>
<keyword evidence="3" id="KW-1185">Reference proteome</keyword>
<dbReference type="PANTHER" id="PTHR15020">
    <property type="entry name" value="FLAVIN REDUCTASE-RELATED"/>
    <property type="match status" value="1"/>
</dbReference>
<dbReference type="SUPFAM" id="SSF51735">
    <property type="entry name" value="NAD(P)-binding Rossmann-fold domains"/>
    <property type="match status" value="1"/>
</dbReference>
<dbReference type="OrthoDB" id="7352421at2"/>
<dbReference type="eggNOG" id="COG0702">
    <property type="taxonomic scope" value="Bacteria"/>
</dbReference>
<gene>
    <name evidence="2" type="ORF">PPSIR1_37004</name>
</gene>
<dbReference type="RefSeq" id="WP_006970215.1">
    <property type="nucleotide sequence ID" value="NZ_ABCS01000009.1"/>
</dbReference>
<evidence type="ECO:0000313" key="3">
    <source>
        <dbReference type="Proteomes" id="UP000005801"/>
    </source>
</evidence>
<accession>A6G0G6</accession>
<evidence type="ECO:0000259" key="1">
    <source>
        <dbReference type="Pfam" id="PF13460"/>
    </source>
</evidence>
<reference evidence="2 3" key="1">
    <citation type="submission" date="2007-06" db="EMBL/GenBank/DDBJ databases">
        <authorList>
            <person name="Shimkets L."/>
            <person name="Ferriera S."/>
            <person name="Johnson J."/>
            <person name="Kravitz S."/>
            <person name="Beeson K."/>
            <person name="Sutton G."/>
            <person name="Rogers Y.-H."/>
            <person name="Friedman R."/>
            <person name="Frazier M."/>
            <person name="Venter J.C."/>
        </authorList>
    </citation>
    <scope>NUCLEOTIDE SEQUENCE [LARGE SCALE GENOMIC DNA]</scope>
    <source>
        <strain evidence="2 3">SIR-1</strain>
    </source>
</reference>
<comment type="caution">
    <text evidence="2">The sequence shown here is derived from an EMBL/GenBank/DDBJ whole genome shotgun (WGS) entry which is preliminary data.</text>
</comment>
<dbReference type="PANTHER" id="PTHR15020:SF50">
    <property type="entry name" value="UPF0659 PROTEIN YMR090W"/>
    <property type="match status" value="1"/>
</dbReference>
<dbReference type="Pfam" id="PF13460">
    <property type="entry name" value="NAD_binding_10"/>
    <property type="match status" value="1"/>
</dbReference>
<name>A6G0G6_9BACT</name>
<dbReference type="STRING" id="391625.PPSIR1_37004"/>
<evidence type="ECO:0000313" key="2">
    <source>
        <dbReference type="EMBL" id="EDM80612.1"/>
    </source>
</evidence>
<protein>
    <recommendedName>
        <fullName evidence="1">NAD(P)-binding domain-containing protein</fullName>
    </recommendedName>
</protein>
<sequence length="225" mass="23686">MKALKLLILGGTGGVGRQLVAQASAAGHELTLLVRPTTACEVPEGVRVLRGLLDERPRLDEAMAGADAVLSCIGMQRANPANPWSASRSPEDLSSATARLIVAAMREHGVPRIVAVSAAGVGDSAAQLNLVMRFFLATSMIGTAYADLARMEAVYAESGLDWLAPRPTRLMDGAATGRVAVVERFGTRAAITRADVARWMLDALSVPSWPDPSWGGRTPQISAES</sequence>
<dbReference type="EMBL" id="ABCS01000009">
    <property type="protein sequence ID" value="EDM80612.1"/>
    <property type="molecule type" value="Genomic_DNA"/>
</dbReference>
<dbReference type="InterPro" id="IPR016040">
    <property type="entry name" value="NAD(P)-bd_dom"/>
</dbReference>